<sequence length="175" mass="20447">MSLLACNKNHKPKPKGYNHINFPEKSYVPITIKNKYSFEKNTQASVEQNDSYGWLNLLYKNYDAKILITHKYIEKENDLTSFVNESYKLTNQHNKKASSIKETHIKTKNDLNAIIIDLKGEVPTQFQFITTDSVNHFLRGALYFQVATKNDSLAPIIEYIKKDMIHILNTLEWYE</sequence>
<gene>
    <name evidence="1" type="ORF">METZ01_LOCUS47699</name>
</gene>
<protein>
    <recommendedName>
        <fullName evidence="2">Gliding motility lipoprotein GldD</fullName>
    </recommendedName>
</protein>
<reference evidence="1" key="1">
    <citation type="submission" date="2018-05" db="EMBL/GenBank/DDBJ databases">
        <authorList>
            <person name="Lanie J.A."/>
            <person name="Ng W.-L."/>
            <person name="Kazmierczak K.M."/>
            <person name="Andrzejewski T.M."/>
            <person name="Davidsen T.M."/>
            <person name="Wayne K.J."/>
            <person name="Tettelin H."/>
            <person name="Glass J.I."/>
            <person name="Rusch D."/>
            <person name="Podicherti R."/>
            <person name="Tsui H.-C.T."/>
            <person name="Winkler M.E."/>
        </authorList>
    </citation>
    <scope>NUCLEOTIDE SEQUENCE</scope>
</reference>
<dbReference type="Pfam" id="PF25593">
    <property type="entry name" value="GldD_lipo"/>
    <property type="match status" value="1"/>
</dbReference>
<organism evidence="1">
    <name type="scientific">marine metagenome</name>
    <dbReference type="NCBI Taxonomy" id="408172"/>
    <lineage>
        <taxon>unclassified sequences</taxon>
        <taxon>metagenomes</taxon>
        <taxon>ecological metagenomes</taxon>
    </lineage>
</organism>
<accession>A0A381RSJ4</accession>
<evidence type="ECO:0008006" key="2">
    <source>
        <dbReference type="Google" id="ProtNLM"/>
    </source>
</evidence>
<dbReference type="InterPro" id="IPR019850">
    <property type="entry name" value="GldD-like"/>
</dbReference>
<evidence type="ECO:0000313" key="1">
    <source>
        <dbReference type="EMBL" id="SUZ94845.1"/>
    </source>
</evidence>
<proteinExistence type="predicted"/>
<name>A0A381RSJ4_9ZZZZ</name>
<dbReference type="AlphaFoldDB" id="A0A381RSJ4"/>
<dbReference type="EMBL" id="UINC01002272">
    <property type="protein sequence ID" value="SUZ94845.1"/>
    <property type="molecule type" value="Genomic_DNA"/>
</dbReference>